<proteinExistence type="predicted"/>
<comment type="caution">
    <text evidence="1">The sequence shown here is derived from an EMBL/GenBank/DDBJ whole genome shotgun (WGS) entry which is preliminary data.</text>
</comment>
<dbReference type="EMBL" id="JAWDJX010000026">
    <property type="protein sequence ID" value="KAK3051483.1"/>
    <property type="molecule type" value="Genomic_DNA"/>
</dbReference>
<accession>A0AAJ0DCR5</accession>
<dbReference type="Proteomes" id="UP001271007">
    <property type="component" value="Unassembled WGS sequence"/>
</dbReference>
<protein>
    <submittedName>
        <fullName evidence="1">Uncharacterized protein</fullName>
    </submittedName>
</protein>
<name>A0AAJ0DCR5_9PEZI</name>
<keyword evidence="2" id="KW-1185">Reference proteome</keyword>
<gene>
    <name evidence="1" type="ORF">LTR09_007506</name>
</gene>
<evidence type="ECO:0000313" key="1">
    <source>
        <dbReference type="EMBL" id="KAK3051483.1"/>
    </source>
</evidence>
<evidence type="ECO:0000313" key="2">
    <source>
        <dbReference type="Proteomes" id="UP001271007"/>
    </source>
</evidence>
<sequence length="97" mass="10233">MASKTRVQFANDQTGKNIDIQIAANGTAHNVSELLETAGSDLAFATTVQLLAGRENVTAVLLHDGQQIATLDGNADNVARIEKTSVKQLGIKLTKST</sequence>
<reference evidence="1" key="1">
    <citation type="submission" date="2023-04" db="EMBL/GenBank/DDBJ databases">
        <title>Black Yeasts Isolated from many extreme environments.</title>
        <authorList>
            <person name="Coleine C."/>
            <person name="Stajich J.E."/>
            <person name="Selbmann L."/>
        </authorList>
    </citation>
    <scope>NUCLEOTIDE SEQUENCE</scope>
    <source>
        <strain evidence="1">CCFEE 5312</strain>
    </source>
</reference>
<organism evidence="1 2">
    <name type="scientific">Extremus antarcticus</name>
    <dbReference type="NCBI Taxonomy" id="702011"/>
    <lineage>
        <taxon>Eukaryota</taxon>
        <taxon>Fungi</taxon>
        <taxon>Dikarya</taxon>
        <taxon>Ascomycota</taxon>
        <taxon>Pezizomycotina</taxon>
        <taxon>Dothideomycetes</taxon>
        <taxon>Dothideomycetidae</taxon>
        <taxon>Mycosphaerellales</taxon>
        <taxon>Extremaceae</taxon>
        <taxon>Extremus</taxon>
    </lineage>
</organism>
<dbReference type="AlphaFoldDB" id="A0AAJ0DCR5"/>